<feature type="compositionally biased region" description="Polar residues" evidence="14">
    <location>
        <begin position="1"/>
        <end position="11"/>
    </location>
</feature>
<dbReference type="InterPro" id="IPR015421">
    <property type="entry name" value="PyrdxlP-dep_Trfase_major"/>
</dbReference>
<dbReference type="GO" id="GO:0017000">
    <property type="term" value="P:antibiotic biosynthetic process"/>
    <property type="evidence" value="ECO:0007669"/>
    <property type="project" value="UniProtKB-KW"/>
</dbReference>
<name>A0A419HPW5_9PSEU</name>
<comment type="similarity">
    <text evidence="3">Belongs to the class-II pyridoxal-phosphate-dependent aminotransferase family. BioF subfamily.</text>
</comment>
<evidence type="ECO:0000256" key="4">
    <source>
        <dbReference type="ARBA" id="ARBA00011738"/>
    </source>
</evidence>
<evidence type="ECO:0000259" key="15">
    <source>
        <dbReference type="Pfam" id="PF00155"/>
    </source>
</evidence>
<dbReference type="InterPro" id="IPR004839">
    <property type="entry name" value="Aminotransferase_I/II_large"/>
</dbReference>
<reference evidence="16 17" key="1">
    <citation type="submission" date="2018-09" db="EMBL/GenBank/DDBJ databases">
        <title>YIM PH 21725 draft genome.</title>
        <authorList>
            <person name="Miao C."/>
        </authorList>
    </citation>
    <scope>NUCLEOTIDE SEQUENCE [LARGE SCALE GENOMIC DNA]</scope>
    <source>
        <strain evidence="17">YIM PH21725</strain>
    </source>
</reference>
<dbReference type="InterPro" id="IPR050087">
    <property type="entry name" value="AON_synthase_class-II"/>
</dbReference>
<sequence>MTRSSAPTSPSGDGVPERRHHAGRSFRVPAGRYSCGGSHARRGRVDATLPGVNASPALPPDNVFDWLDGEAGKRAEAGLTRRLRPRPAQPDELDLAGNDYLGLARDKRVAGAAAAAALRWGAGATGSRLVTGTTELHAELEHELARFCGAQAALVFSSGFAANLGAVTALSGSESAIVSDKYVHASLIEGCRLSRADVAAVAHSTPDAVRHALATRRKPRALVVTESIFSVDGDLAPLAELAGICREHSAALLVDDAHGLGVLGEGGRGAVHAAGLSAAPDVVTTCTLSKALGAQGGAVIGPRRVIRHLVETARSFIFDTALAPASAAAALAALGVLKSEPDLPAKATDNAANLAMQLKAAGLSVTLPEAAVISVRAPSPETAVGWAESCAEQGIRVACFRPPSVPDGISRLRLTARADLTESDVDRAVKVITTTAPRDAT</sequence>
<proteinExistence type="inferred from homology"/>
<protein>
    <recommendedName>
        <fullName evidence="5">8-amino-7-oxononanoate synthase</fullName>
        <ecNumber evidence="5">2.3.1.47</ecNumber>
    </recommendedName>
    <alternativeName>
        <fullName evidence="10">7-keto-8-amino-pelargonic acid synthase</fullName>
    </alternativeName>
    <alternativeName>
        <fullName evidence="11">8-amino-7-ketopelargonate synthase</fullName>
    </alternativeName>
</protein>
<dbReference type="Gene3D" id="3.40.640.10">
    <property type="entry name" value="Type I PLP-dependent aspartate aminotransferase-like (Major domain)"/>
    <property type="match status" value="1"/>
</dbReference>
<accession>A0A419HPW5</accession>
<dbReference type="PANTHER" id="PTHR13693:SF100">
    <property type="entry name" value="8-AMINO-7-OXONONANOATE SYNTHASE"/>
    <property type="match status" value="1"/>
</dbReference>
<dbReference type="InterPro" id="IPR001917">
    <property type="entry name" value="Aminotrans_II_pyridoxalP_BS"/>
</dbReference>
<comment type="subunit">
    <text evidence="4">Homodimer.</text>
</comment>
<dbReference type="AlphaFoldDB" id="A0A419HPW5"/>
<comment type="caution">
    <text evidence="16">The sequence shown here is derived from an EMBL/GenBank/DDBJ whole genome shotgun (WGS) entry which is preliminary data.</text>
</comment>
<feature type="domain" description="Aminotransferase class I/classII large" evidence="15">
    <location>
        <begin position="91"/>
        <end position="432"/>
    </location>
</feature>
<comment type="pathway">
    <text evidence="2">Cofactor biosynthesis; biotin biosynthesis.</text>
</comment>
<evidence type="ECO:0000256" key="10">
    <source>
        <dbReference type="ARBA" id="ARBA00032610"/>
    </source>
</evidence>
<dbReference type="GO" id="GO:0009102">
    <property type="term" value="P:biotin biosynthetic process"/>
    <property type="evidence" value="ECO:0007669"/>
    <property type="project" value="UniProtKB-KW"/>
</dbReference>
<dbReference type="GO" id="GO:0030170">
    <property type="term" value="F:pyridoxal phosphate binding"/>
    <property type="evidence" value="ECO:0007669"/>
    <property type="project" value="InterPro"/>
</dbReference>
<dbReference type="PROSITE" id="PS00599">
    <property type="entry name" value="AA_TRANSFER_CLASS_2"/>
    <property type="match status" value="1"/>
</dbReference>
<evidence type="ECO:0000256" key="3">
    <source>
        <dbReference type="ARBA" id="ARBA00010008"/>
    </source>
</evidence>
<dbReference type="EMBL" id="QZFV01000131">
    <property type="protein sequence ID" value="RJQ78387.1"/>
    <property type="molecule type" value="Genomic_DNA"/>
</dbReference>
<evidence type="ECO:0000256" key="5">
    <source>
        <dbReference type="ARBA" id="ARBA00013187"/>
    </source>
</evidence>
<dbReference type="SUPFAM" id="SSF53383">
    <property type="entry name" value="PLP-dependent transferases"/>
    <property type="match status" value="1"/>
</dbReference>
<comment type="catalytic activity">
    <reaction evidence="12">
        <text>6-carboxyhexanoyl-[ACP] + L-alanine + H(+) = (8S)-8-amino-7-oxononanoate + holo-[ACP] + CO2</text>
        <dbReference type="Rhea" id="RHEA:42288"/>
        <dbReference type="Rhea" id="RHEA-COMP:9685"/>
        <dbReference type="Rhea" id="RHEA-COMP:9955"/>
        <dbReference type="ChEBI" id="CHEBI:15378"/>
        <dbReference type="ChEBI" id="CHEBI:16526"/>
        <dbReference type="ChEBI" id="CHEBI:57972"/>
        <dbReference type="ChEBI" id="CHEBI:64479"/>
        <dbReference type="ChEBI" id="CHEBI:78846"/>
        <dbReference type="ChEBI" id="CHEBI:149468"/>
        <dbReference type="EC" id="2.3.1.47"/>
    </reaction>
</comment>
<evidence type="ECO:0000256" key="11">
    <source>
        <dbReference type="ARBA" id="ARBA00033381"/>
    </source>
</evidence>
<evidence type="ECO:0000256" key="9">
    <source>
        <dbReference type="ARBA" id="ARBA00023194"/>
    </source>
</evidence>
<feature type="region of interest" description="Disordered" evidence="14">
    <location>
        <begin position="1"/>
        <end position="40"/>
    </location>
</feature>
<keyword evidence="7" id="KW-0093">Biotin biosynthesis</keyword>
<evidence type="ECO:0000313" key="16">
    <source>
        <dbReference type="EMBL" id="RJQ78387.1"/>
    </source>
</evidence>
<dbReference type="Pfam" id="PF00155">
    <property type="entry name" value="Aminotran_1_2"/>
    <property type="match status" value="1"/>
</dbReference>
<evidence type="ECO:0000256" key="12">
    <source>
        <dbReference type="ARBA" id="ARBA00047715"/>
    </source>
</evidence>
<evidence type="ECO:0000256" key="2">
    <source>
        <dbReference type="ARBA" id="ARBA00004746"/>
    </source>
</evidence>
<organism evidence="16 17">
    <name type="scientific">Amycolatopsis panacis</name>
    <dbReference type="NCBI Taxonomy" id="2340917"/>
    <lineage>
        <taxon>Bacteria</taxon>
        <taxon>Bacillati</taxon>
        <taxon>Actinomycetota</taxon>
        <taxon>Actinomycetes</taxon>
        <taxon>Pseudonocardiales</taxon>
        <taxon>Pseudonocardiaceae</taxon>
        <taxon>Amycolatopsis</taxon>
    </lineage>
</organism>
<evidence type="ECO:0000256" key="8">
    <source>
        <dbReference type="ARBA" id="ARBA00022898"/>
    </source>
</evidence>
<dbReference type="Proteomes" id="UP000285112">
    <property type="component" value="Unassembled WGS sequence"/>
</dbReference>
<dbReference type="InterPro" id="IPR015422">
    <property type="entry name" value="PyrdxlP-dep_Trfase_small"/>
</dbReference>
<dbReference type="OrthoDB" id="9807157at2"/>
<dbReference type="EC" id="2.3.1.47" evidence="5"/>
<dbReference type="InterPro" id="IPR015424">
    <property type="entry name" value="PyrdxlP-dep_Trfase"/>
</dbReference>
<gene>
    <name evidence="16" type="ORF">D5S19_27630</name>
</gene>
<dbReference type="GO" id="GO:0008710">
    <property type="term" value="F:8-amino-7-oxononanoate synthase activity"/>
    <property type="evidence" value="ECO:0007669"/>
    <property type="project" value="UniProtKB-EC"/>
</dbReference>
<evidence type="ECO:0000256" key="6">
    <source>
        <dbReference type="ARBA" id="ARBA00022679"/>
    </source>
</evidence>
<evidence type="ECO:0000256" key="14">
    <source>
        <dbReference type="SAM" id="MobiDB-lite"/>
    </source>
</evidence>
<dbReference type="Gene3D" id="3.90.1150.10">
    <property type="entry name" value="Aspartate Aminotransferase, domain 1"/>
    <property type="match status" value="1"/>
</dbReference>
<evidence type="ECO:0000256" key="7">
    <source>
        <dbReference type="ARBA" id="ARBA00022756"/>
    </source>
</evidence>
<keyword evidence="8 13" id="KW-0663">Pyridoxal phosphate</keyword>
<keyword evidence="9" id="KW-0045">Antibiotic biosynthesis</keyword>
<keyword evidence="17" id="KW-1185">Reference proteome</keyword>
<evidence type="ECO:0000256" key="1">
    <source>
        <dbReference type="ARBA" id="ARBA00001933"/>
    </source>
</evidence>
<evidence type="ECO:0000256" key="13">
    <source>
        <dbReference type="RuleBase" id="RU003693"/>
    </source>
</evidence>
<dbReference type="PANTHER" id="PTHR13693">
    <property type="entry name" value="CLASS II AMINOTRANSFERASE/8-AMINO-7-OXONONANOATE SYNTHASE"/>
    <property type="match status" value="1"/>
</dbReference>
<keyword evidence="6" id="KW-0808">Transferase</keyword>
<evidence type="ECO:0000313" key="17">
    <source>
        <dbReference type="Proteomes" id="UP000285112"/>
    </source>
</evidence>
<comment type="cofactor">
    <cofactor evidence="1 13">
        <name>pyridoxal 5'-phosphate</name>
        <dbReference type="ChEBI" id="CHEBI:597326"/>
    </cofactor>
</comment>